<feature type="compositionally biased region" description="Low complexity" evidence="1">
    <location>
        <begin position="178"/>
        <end position="194"/>
    </location>
</feature>
<feature type="compositionally biased region" description="Low complexity" evidence="1">
    <location>
        <begin position="466"/>
        <end position="479"/>
    </location>
</feature>
<feature type="compositionally biased region" description="Low complexity" evidence="1">
    <location>
        <begin position="248"/>
        <end position="264"/>
    </location>
</feature>
<evidence type="ECO:0008006" key="5">
    <source>
        <dbReference type="Google" id="ProtNLM"/>
    </source>
</evidence>
<proteinExistence type="predicted"/>
<organism evidence="3 4">
    <name type="scientific">Trichodelitschia bisporula</name>
    <dbReference type="NCBI Taxonomy" id="703511"/>
    <lineage>
        <taxon>Eukaryota</taxon>
        <taxon>Fungi</taxon>
        <taxon>Dikarya</taxon>
        <taxon>Ascomycota</taxon>
        <taxon>Pezizomycotina</taxon>
        <taxon>Dothideomycetes</taxon>
        <taxon>Dothideomycetes incertae sedis</taxon>
        <taxon>Phaeotrichales</taxon>
        <taxon>Phaeotrichaceae</taxon>
        <taxon>Trichodelitschia</taxon>
    </lineage>
</organism>
<feature type="region of interest" description="Disordered" evidence="1">
    <location>
        <begin position="466"/>
        <end position="532"/>
    </location>
</feature>
<feature type="transmembrane region" description="Helical" evidence="2">
    <location>
        <begin position="650"/>
        <end position="669"/>
    </location>
</feature>
<dbReference type="AlphaFoldDB" id="A0A6G1HMB3"/>
<feature type="region of interest" description="Disordered" evidence="1">
    <location>
        <begin position="1"/>
        <end position="236"/>
    </location>
</feature>
<feature type="compositionally biased region" description="Low complexity" evidence="1">
    <location>
        <begin position="492"/>
        <end position="516"/>
    </location>
</feature>
<keyword evidence="2" id="KW-0472">Membrane</keyword>
<feature type="transmembrane region" description="Helical" evidence="2">
    <location>
        <begin position="574"/>
        <end position="595"/>
    </location>
</feature>
<feature type="compositionally biased region" description="Low complexity" evidence="1">
    <location>
        <begin position="1"/>
        <end position="19"/>
    </location>
</feature>
<evidence type="ECO:0000256" key="2">
    <source>
        <dbReference type="SAM" id="Phobius"/>
    </source>
</evidence>
<reference evidence="3" key="1">
    <citation type="journal article" date="2020" name="Stud. Mycol.">
        <title>101 Dothideomycetes genomes: a test case for predicting lifestyles and emergence of pathogens.</title>
        <authorList>
            <person name="Haridas S."/>
            <person name="Albert R."/>
            <person name="Binder M."/>
            <person name="Bloem J."/>
            <person name="Labutti K."/>
            <person name="Salamov A."/>
            <person name="Andreopoulos B."/>
            <person name="Baker S."/>
            <person name="Barry K."/>
            <person name="Bills G."/>
            <person name="Bluhm B."/>
            <person name="Cannon C."/>
            <person name="Castanera R."/>
            <person name="Culley D."/>
            <person name="Daum C."/>
            <person name="Ezra D."/>
            <person name="Gonzalez J."/>
            <person name="Henrissat B."/>
            <person name="Kuo A."/>
            <person name="Liang C."/>
            <person name="Lipzen A."/>
            <person name="Lutzoni F."/>
            <person name="Magnuson J."/>
            <person name="Mondo S."/>
            <person name="Nolan M."/>
            <person name="Ohm R."/>
            <person name="Pangilinan J."/>
            <person name="Park H.-J."/>
            <person name="Ramirez L."/>
            <person name="Alfaro M."/>
            <person name="Sun H."/>
            <person name="Tritt A."/>
            <person name="Yoshinaga Y."/>
            <person name="Zwiers L.-H."/>
            <person name="Turgeon B."/>
            <person name="Goodwin S."/>
            <person name="Spatafora J."/>
            <person name="Crous P."/>
            <person name="Grigoriev I."/>
        </authorList>
    </citation>
    <scope>NUCLEOTIDE SEQUENCE</scope>
    <source>
        <strain evidence="3">CBS 262.69</strain>
    </source>
</reference>
<name>A0A6G1HMB3_9PEZI</name>
<feature type="compositionally biased region" description="Polar residues" evidence="1">
    <location>
        <begin position="308"/>
        <end position="333"/>
    </location>
</feature>
<keyword evidence="2" id="KW-1133">Transmembrane helix</keyword>
<sequence>MSTASRSPSRSPRRSPASPKRNVLHQRSDSEKNASTPTIRIVADPGAYSKSPFPSHPSQILTPYADRGRPVSDENSPANPPPKTVDRKTLVPEPLASHRHRASAASALSDDSTLIGSTSPYLDQFADDGDERARASLPPLPEDPSLESKGDSLEEKAAAPSRPTIRAVTPSNEPPLATKQSQVSLSSSTSTETITSKKRSANYVIFPSSSPPPTTPSVRGFGSGRRRSSGTGRVPALKESFESLAYSDASYTSAADRPRSSSQPAPRPDSRLQYPIVRPPSASGSWAEVSRPSTATAPRMTDVPFRVQQWSSRLSTIASESDRNSQSLDSRNSWGRRRRTIGSDGVGVLPSPSEEATFSVGSGVLTGPPSEVSIPAPLFARGRDSEEGDDTLGELQSPTLKAQRSFRFAQARESRPGSADSAQSHASQMSFGGELCWARQYYANGEPVPVLTSSSSVDVSLGRIDTATSGTTSSPTSDTFPQTIFVPRNRPRQNAPRPETSETTGTAETAETVDTAMQTDATPPQRQRSATAPSIYAPQLHRDRRTTAMYTPWRAPSLDEPFIGGLMGRTNRQVVLFCLGFLCPLMWMLGALLPLPARPAEFLSPDMTHSTTEIGEAHGQVYAHNAVSEVSLANEKRFQKARWWRNANRILSVVGLLIIGAVIALAVVATRM</sequence>
<protein>
    <recommendedName>
        <fullName evidence="5">Serine-rich protein</fullName>
    </recommendedName>
</protein>
<keyword evidence="2" id="KW-0812">Transmembrane</keyword>
<feature type="compositionally biased region" description="Low complexity" evidence="1">
    <location>
        <begin position="103"/>
        <end position="112"/>
    </location>
</feature>
<dbReference type="Proteomes" id="UP000799640">
    <property type="component" value="Unassembled WGS sequence"/>
</dbReference>
<feature type="compositionally biased region" description="Polar residues" evidence="1">
    <location>
        <begin position="517"/>
        <end position="532"/>
    </location>
</feature>
<evidence type="ECO:0000256" key="1">
    <source>
        <dbReference type="SAM" id="MobiDB-lite"/>
    </source>
</evidence>
<evidence type="ECO:0000313" key="4">
    <source>
        <dbReference type="Proteomes" id="UP000799640"/>
    </source>
</evidence>
<keyword evidence="4" id="KW-1185">Reference proteome</keyword>
<feature type="region of interest" description="Disordered" evidence="1">
    <location>
        <begin position="248"/>
        <end position="376"/>
    </location>
</feature>
<gene>
    <name evidence="3" type="ORF">EJ06DRAFT_559171</name>
</gene>
<dbReference type="EMBL" id="ML996704">
    <property type="protein sequence ID" value="KAF2397041.1"/>
    <property type="molecule type" value="Genomic_DNA"/>
</dbReference>
<evidence type="ECO:0000313" key="3">
    <source>
        <dbReference type="EMBL" id="KAF2397041.1"/>
    </source>
</evidence>
<dbReference type="OrthoDB" id="4153178at2759"/>
<accession>A0A6G1HMB3</accession>
<feature type="compositionally biased region" description="Basic and acidic residues" evidence="1">
    <location>
        <begin position="146"/>
        <end position="157"/>
    </location>
</feature>